<evidence type="ECO:0000313" key="3">
    <source>
        <dbReference type="Proteomes" id="UP001482620"/>
    </source>
</evidence>
<feature type="compositionally biased region" description="Polar residues" evidence="1">
    <location>
        <begin position="1"/>
        <end position="12"/>
    </location>
</feature>
<proteinExistence type="predicted"/>
<feature type="region of interest" description="Disordered" evidence="1">
    <location>
        <begin position="1"/>
        <end position="29"/>
    </location>
</feature>
<comment type="caution">
    <text evidence="2">The sequence shown here is derived from an EMBL/GenBank/DDBJ whole genome shotgun (WGS) entry which is preliminary data.</text>
</comment>
<sequence>MLTELLSNSFSSERGPLSTVSERRRRTSTITSPFPTLNQHFFKGTKYLWGCTKEKCTPGFMRLDLNARHVLVGNPRKSLYIRPQFLLGLKCFY</sequence>
<protein>
    <submittedName>
        <fullName evidence="2">Uncharacterized protein</fullName>
    </submittedName>
</protein>
<dbReference type="Proteomes" id="UP001482620">
    <property type="component" value="Unassembled WGS sequence"/>
</dbReference>
<name>A0ABV0SXP9_9TELE</name>
<keyword evidence="3" id="KW-1185">Reference proteome</keyword>
<dbReference type="EMBL" id="JAHRIQ010013127">
    <property type="protein sequence ID" value="MEQ2225370.1"/>
    <property type="molecule type" value="Genomic_DNA"/>
</dbReference>
<reference evidence="2 3" key="1">
    <citation type="submission" date="2021-06" db="EMBL/GenBank/DDBJ databases">
        <authorList>
            <person name="Palmer J.M."/>
        </authorList>
    </citation>
    <scope>NUCLEOTIDE SEQUENCE [LARGE SCALE GENOMIC DNA]</scope>
    <source>
        <strain evidence="3">if_2019</strain>
        <tissue evidence="2">Muscle</tissue>
    </source>
</reference>
<organism evidence="2 3">
    <name type="scientific">Ilyodon furcidens</name>
    <name type="common">goldbreast splitfin</name>
    <dbReference type="NCBI Taxonomy" id="33524"/>
    <lineage>
        <taxon>Eukaryota</taxon>
        <taxon>Metazoa</taxon>
        <taxon>Chordata</taxon>
        <taxon>Craniata</taxon>
        <taxon>Vertebrata</taxon>
        <taxon>Euteleostomi</taxon>
        <taxon>Actinopterygii</taxon>
        <taxon>Neopterygii</taxon>
        <taxon>Teleostei</taxon>
        <taxon>Neoteleostei</taxon>
        <taxon>Acanthomorphata</taxon>
        <taxon>Ovalentaria</taxon>
        <taxon>Atherinomorphae</taxon>
        <taxon>Cyprinodontiformes</taxon>
        <taxon>Goodeidae</taxon>
        <taxon>Ilyodon</taxon>
    </lineage>
</organism>
<accession>A0ABV0SXP9</accession>
<evidence type="ECO:0000313" key="2">
    <source>
        <dbReference type="EMBL" id="MEQ2225370.1"/>
    </source>
</evidence>
<gene>
    <name evidence="2" type="ORF">ILYODFUR_016761</name>
</gene>
<evidence type="ECO:0000256" key="1">
    <source>
        <dbReference type="SAM" id="MobiDB-lite"/>
    </source>
</evidence>